<evidence type="ECO:0000256" key="5">
    <source>
        <dbReference type="SAM" id="Phobius"/>
    </source>
</evidence>
<organism evidence="8 9">
    <name type="scientific">Meganyctiphanes norvegica</name>
    <name type="common">Northern krill</name>
    <name type="synonym">Thysanopoda norvegica</name>
    <dbReference type="NCBI Taxonomy" id="48144"/>
    <lineage>
        <taxon>Eukaryota</taxon>
        <taxon>Metazoa</taxon>
        <taxon>Ecdysozoa</taxon>
        <taxon>Arthropoda</taxon>
        <taxon>Crustacea</taxon>
        <taxon>Multicrustacea</taxon>
        <taxon>Malacostraca</taxon>
        <taxon>Eumalacostraca</taxon>
        <taxon>Eucarida</taxon>
        <taxon>Euphausiacea</taxon>
        <taxon>Euphausiidae</taxon>
        <taxon>Meganyctiphanes</taxon>
    </lineage>
</organism>
<comment type="caution">
    <text evidence="3">Lacks conserved residue(s) required for the propagation of feature annotation.</text>
</comment>
<proteinExistence type="predicted"/>
<keyword evidence="5" id="KW-0812">Transmembrane</keyword>
<feature type="domain" description="CUB" evidence="7">
    <location>
        <begin position="27"/>
        <end position="134"/>
    </location>
</feature>
<dbReference type="EMBL" id="CAXKWB010052211">
    <property type="protein sequence ID" value="CAL4172478.1"/>
    <property type="molecule type" value="Genomic_DNA"/>
</dbReference>
<evidence type="ECO:0000313" key="9">
    <source>
        <dbReference type="Proteomes" id="UP001497623"/>
    </source>
</evidence>
<evidence type="ECO:0000259" key="7">
    <source>
        <dbReference type="PROSITE" id="PS01180"/>
    </source>
</evidence>
<evidence type="ECO:0000256" key="2">
    <source>
        <dbReference type="ARBA" id="ARBA00023157"/>
    </source>
</evidence>
<dbReference type="PANTHER" id="PTHR24251">
    <property type="entry name" value="OVOCHYMASE-RELATED"/>
    <property type="match status" value="1"/>
</dbReference>
<sequence length="596" mass="66109">MSQRHCLILFLKYIILPISASVGNNDCGGHFNSNSGNFKYPSNRSDYLGNQDCSWHIESSGARIELKFTKFNTVPGDDFVYIRDGENSDSPLLEKFSGEKLPPSLRTTTNKAFIRFTSDKSGTREGFSLTWETIDNRACGDHFNGDSGSIMYPVTSGHYPNHADCNWVIDSNGAGIEIQFTRFDTEPEKDFVYIRDRQNSKVPELGKYSGSTLPSSVKTKSNKAFIKFTSDIRNPFTGFSLIWNILDSTGHKECGDYLNSDSGTIKHPMSGGHYQSITSCSWVIVTSGARIELKFTSLSTEADCDFVYIRDGESTSSHLIGKYSGTTLLPSSVRTTTNKAFIQFTSDHSSENRGFALDWNTVDDHDECGNHINMDNGSIQYPETGESYPNEADCIWVIVTSGASIELKFTKFSTKKDHDFVYVRDGESRSSRRLGKFSGTLTPSIVRTTSNKAFIHFTSDNRITSTGFAVTWKTVDDVDTQVSTISASISITPHSEAATGSFKFIITGVILAIILIFVVATTIFFYLKKRKIKDQQENSLVDLPTQQLDPGMGNRHDSENSLYGAMPETTEPQVPNRGSRHDSENSLYGATLAKDA</sequence>
<evidence type="ECO:0000313" key="8">
    <source>
        <dbReference type="EMBL" id="CAL4172478.1"/>
    </source>
</evidence>
<dbReference type="PROSITE" id="PS01180">
    <property type="entry name" value="CUB"/>
    <property type="match status" value="4"/>
</dbReference>
<dbReference type="CDD" id="cd00041">
    <property type="entry name" value="CUB"/>
    <property type="match status" value="4"/>
</dbReference>
<feature type="domain" description="CUB" evidence="7">
    <location>
        <begin position="368"/>
        <end position="475"/>
    </location>
</feature>
<evidence type="ECO:0000256" key="3">
    <source>
        <dbReference type="PROSITE-ProRule" id="PRU00059"/>
    </source>
</evidence>
<feature type="signal peptide" evidence="6">
    <location>
        <begin position="1"/>
        <end position="20"/>
    </location>
</feature>
<dbReference type="Gene3D" id="2.60.120.290">
    <property type="entry name" value="Spermadhesin, CUB domain"/>
    <property type="match status" value="4"/>
</dbReference>
<feature type="region of interest" description="Disordered" evidence="4">
    <location>
        <begin position="544"/>
        <end position="596"/>
    </location>
</feature>
<feature type="chain" id="PRO_5043326700" description="CUB domain-containing protein" evidence="6">
    <location>
        <begin position="21"/>
        <end position="596"/>
    </location>
</feature>
<comment type="caution">
    <text evidence="8">The sequence shown here is derived from an EMBL/GenBank/DDBJ whole genome shotgun (WGS) entry which is preliminary data.</text>
</comment>
<gene>
    <name evidence="8" type="ORF">MNOR_LOCUS34274</name>
</gene>
<dbReference type="SUPFAM" id="SSF49854">
    <property type="entry name" value="Spermadhesin, CUB domain"/>
    <property type="match status" value="4"/>
</dbReference>
<evidence type="ECO:0000256" key="4">
    <source>
        <dbReference type="SAM" id="MobiDB-lite"/>
    </source>
</evidence>
<evidence type="ECO:0000256" key="6">
    <source>
        <dbReference type="SAM" id="SignalP"/>
    </source>
</evidence>
<dbReference type="Pfam" id="PF00431">
    <property type="entry name" value="CUB"/>
    <property type="match status" value="4"/>
</dbReference>
<keyword evidence="9" id="KW-1185">Reference proteome</keyword>
<dbReference type="PANTHER" id="PTHR24251:SF37">
    <property type="entry name" value="CUB DOMAIN-CONTAINING PROTEIN"/>
    <property type="match status" value="1"/>
</dbReference>
<feature type="domain" description="CUB" evidence="7">
    <location>
        <begin position="139"/>
        <end position="246"/>
    </location>
</feature>
<dbReference type="FunFam" id="2.60.120.290:FF:000005">
    <property type="entry name" value="Procollagen C-endopeptidase enhancer 1"/>
    <property type="match status" value="3"/>
</dbReference>
<accession>A0AAV2SC37</accession>
<keyword evidence="6" id="KW-0732">Signal</keyword>
<keyword evidence="2" id="KW-1015">Disulfide bond</keyword>
<name>A0AAV2SC37_MEGNR</name>
<evidence type="ECO:0000256" key="1">
    <source>
        <dbReference type="ARBA" id="ARBA00022737"/>
    </source>
</evidence>
<dbReference type="SMART" id="SM00042">
    <property type="entry name" value="CUB"/>
    <property type="match status" value="4"/>
</dbReference>
<keyword evidence="5" id="KW-0472">Membrane</keyword>
<feature type="transmembrane region" description="Helical" evidence="5">
    <location>
        <begin position="504"/>
        <end position="527"/>
    </location>
</feature>
<dbReference type="Proteomes" id="UP001497623">
    <property type="component" value="Unassembled WGS sequence"/>
</dbReference>
<reference evidence="8 9" key="1">
    <citation type="submission" date="2024-05" db="EMBL/GenBank/DDBJ databases">
        <authorList>
            <person name="Wallberg A."/>
        </authorList>
    </citation>
    <scope>NUCLEOTIDE SEQUENCE [LARGE SCALE GENOMIC DNA]</scope>
</reference>
<feature type="non-terminal residue" evidence="8">
    <location>
        <position position="596"/>
    </location>
</feature>
<dbReference type="AlphaFoldDB" id="A0AAV2SC37"/>
<dbReference type="InterPro" id="IPR000859">
    <property type="entry name" value="CUB_dom"/>
</dbReference>
<dbReference type="InterPro" id="IPR035914">
    <property type="entry name" value="Sperma_CUB_dom_sf"/>
</dbReference>
<protein>
    <recommendedName>
        <fullName evidence="7">CUB domain-containing protein</fullName>
    </recommendedName>
</protein>
<keyword evidence="1" id="KW-0677">Repeat</keyword>
<feature type="domain" description="CUB" evidence="7">
    <location>
        <begin position="254"/>
        <end position="362"/>
    </location>
</feature>
<keyword evidence="5" id="KW-1133">Transmembrane helix</keyword>